<proteinExistence type="predicted"/>
<feature type="compositionally biased region" description="Low complexity" evidence="2">
    <location>
        <begin position="947"/>
        <end position="965"/>
    </location>
</feature>
<feature type="compositionally biased region" description="Low complexity" evidence="2">
    <location>
        <begin position="114"/>
        <end position="126"/>
    </location>
</feature>
<feature type="compositionally biased region" description="Polar residues" evidence="2">
    <location>
        <begin position="3715"/>
        <end position="3729"/>
    </location>
</feature>
<feature type="region of interest" description="Disordered" evidence="2">
    <location>
        <begin position="2199"/>
        <end position="2240"/>
    </location>
</feature>
<name>A0A8J4Q1L7_9MYCE</name>
<feature type="region of interest" description="Disordered" evidence="2">
    <location>
        <begin position="2349"/>
        <end position="2382"/>
    </location>
</feature>
<feature type="region of interest" description="Disordered" evidence="2">
    <location>
        <begin position="610"/>
        <end position="631"/>
    </location>
</feature>
<dbReference type="InterPro" id="IPR033228">
    <property type="entry name" value="SZT2"/>
</dbReference>
<gene>
    <name evidence="3" type="ORF">CYY_001581</name>
</gene>
<feature type="compositionally biased region" description="Low complexity" evidence="2">
    <location>
        <begin position="3119"/>
        <end position="3141"/>
    </location>
</feature>
<keyword evidence="1" id="KW-0175">Coiled coil</keyword>
<feature type="region of interest" description="Disordered" evidence="2">
    <location>
        <begin position="114"/>
        <end position="133"/>
    </location>
</feature>
<feature type="region of interest" description="Disordered" evidence="2">
    <location>
        <begin position="1168"/>
        <end position="1195"/>
    </location>
</feature>
<feature type="compositionally biased region" description="Low complexity" evidence="2">
    <location>
        <begin position="611"/>
        <end position="631"/>
    </location>
</feature>
<feature type="compositionally biased region" description="Low complexity" evidence="2">
    <location>
        <begin position="2356"/>
        <end position="2374"/>
    </location>
</feature>
<dbReference type="EMBL" id="AJWJ01000038">
    <property type="protein sequence ID" value="KAF2077134.1"/>
    <property type="molecule type" value="Genomic_DNA"/>
</dbReference>
<dbReference type="PANTHER" id="PTHR14918:SF3">
    <property type="entry name" value="KICSTOR COMPLEX PROTEIN SZT2"/>
    <property type="match status" value="1"/>
</dbReference>
<feature type="compositionally biased region" description="Polar residues" evidence="2">
    <location>
        <begin position="3367"/>
        <end position="3378"/>
    </location>
</feature>
<protein>
    <submittedName>
        <fullName evidence="3">Uncharacterized protein</fullName>
    </submittedName>
</protein>
<dbReference type="OrthoDB" id="43547at2759"/>
<feature type="region of interest" description="Disordered" evidence="2">
    <location>
        <begin position="1890"/>
        <end position="1922"/>
    </location>
</feature>
<feature type="compositionally biased region" description="Low complexity" evidence="2">
    <location>
        <begin position="1170"/>
        <end position="1190"/>
    </location>
</feature>
<evidence type="ECO:0000313" key="4">
    <source>
        <dbReference type="Proteomes" id="UP000695562"/>
    </source>
</evidence>
<feature type="compositionally biased region" description="Acidic residues" evidence="2">
    <location>
        <begin position="1592"/>
        <end position="1606"/>
    </location>
</feature>
<evidence type="ECO:0000256" key="1">
    <source>
        <dbReference type="SAM" id="Coils"/>
    </source>
</evidence>
<organism evidence="3 4">
    <name type="scientific">Polysphondylium violaceum</name>
    <dbReference type="NCBI Taxonomy" id="133409"/>
    <lineage>
        <taxon>Eukaryota</taxon>
        <taxon>Amoebozoa</taxon>
        <taxon>Evosea</taxon>
        <taxon>Eumycetozoa</taxon>
        <taxon>Dictyostelia</taxon>
        <taxon>Dictyosteliales</taxon>
        <taxon>Dictyosteliaceae</taxon>
        <taxon>Polysphondylium</taxon>
    </lineage>
</organism>
<sequence>METNHKDINFLDSEFQQTLDKKKLQQLKSNADHICLLVKDYTFYKAERVIWYFKHLLSLSSNSCIKFNEKDQGIIVLYVQLENSRILDLYHYYKSLLDSSSFIPNLIKHHNSSEQQQQLLNQQQQQHQHHRNHKQYEVIEFDPQEMELPHVSVVPKTHISVVASKYKFVFSLDISPSMTSVDPITGRVLVDELISSLESILLTLPLPIEMSTSLPENTIQPLIYITVLAQGILPEHFRVLVQGAILSRKNVFCLIRDIKEQLHILENEIAHSIQTNDHFDRGVSDLSLTFSNCKTALSLLPSGACPHIIIMTDGVTNLPDSEYKTIENTVMLFNRNDISCSIVQIGSGAYALSDFGYPPNTDILRFLVLNTNGCFFDQSLIPKYQSQKDKLDVINMTNTSHLSETLYEKIRYIQHSLFFKDFLPNKQSHSSIVSSASSSNLLSMAANSSSSNLNTPTKPTLSRNNSFVGQQQHSGYGQFNSGNGNHHHHYQLSNLNTYPSRSTSHENTTVSSEVIVNNMSIIQNIMAIDYPFPWIGAPPTVPLLKTTAKEYNVEVDLLKLLDLRVREGFNVKMVSFKKPESELEINLYFQYLPNIKLEYRMNYMLMERKSSSSSNNNNLRDSSTSNTSGGSDYKSNVKVTISVMAYYEFLKEYTTGVSTGNSSSAKRQASQSVTYLQNFLSHIMDKDRLLSMIYTQCQPSSVPLPPSKDPIQTHQTISSSFLKLLGNLGSPEQWERWLKLENINALSKPSIIITPPTSDGATISPPQYTISFDSSRNALFKYMSRWALNSLSHSNGPYFVKFLPTTASPSFISPPLVPVSSGGSGDNLHANLYRHFPSSSFCVARVVWYMSGYFNINLYFFSTSESIREKTVRDMKKDLSDLSMLSNSFTEEYLNQGLGVSSDGNEESNVPISLIYPFERDIKSILIKYDFELINTISPRTSGTNVTTSSSSSSSTTTATATTTAPNSLSIPQAPPLPNQSMTSKTTTSGTSGNRPNVPSLSIAKDQQLQQQQQYDKSPPGSARNPLSNRSSNSNNNSSSGTNSNNSISMISNSNTIHSTSHSFHFHTAVPVLHNPNLKFYLWNHRWTYDLYDSKTCEQVLGFITQERLSEGFTLVNLNTYLFIKEIPLKNLDQKVVTTVQYLVYLRSPNCIVIEFWMEPQRGMYYSQKNNTTNNSSGSSNGSNSNSNNSNHHHHSNYKLNEKDLFLCLFKWFEESDQTIISSITTFNDLLSVCLSNNPENELTEALSPKNRPTLLFKEIDPSNQSTLLKIQCERPSFCLESVVKFATETQKLFPIVSVCPTESDGLLLIDKVQQGIQSNIKLHNLLAEIIKAMNLIEIPMSSFKESAKYKGGRCFVRGINNSDFVITYLHPHNLQSLSSSSADAGASKSFVVSFFECSMKGFIDVCHSEETTNFFDQLFDYQFKQKVASEASGGDDHHHSSFMVDNVDDPLHKFYTMKKNMFHETIHHTTPQHNSTRQYTRMVRATYDRAYIKSIYSNLKEKIPVDTKEFLDSVSSCKEYFVDIDITQFLRIMQKSRPKDAGNYIKSRFAPQVTTSFSKIEGTDYYFYDKVKIKEGTTGEDTTDATTGQSDSDEETSESNTEEDLSAGTNNSQTGTNSNSIGGDSLEKKLEQVLAEQVGQSTVDAKNDAIGMYPLPLFIKMEFVLYHSNPNYQSPLQDADEYTTNFPGIPMANGEQTYQYRFLADSLPDGPILSELAPIKSFLRFRCQALSPLSAKPMKTFSQGGSHSHSQSRPYGSATLKSHLPKYLWDVMRIHKKTVISILSAEILDCLRSIRPITKHILDLVIYHMNRLSSFKSIYHHLHTQVLNLIFVDSMEGASLFPEQMEAFSKMKFKRFPNDTFVYFEPKPSSAASHKPSLLKDVLENNTSNTTVTSAEPTNQQPSVLNLSSSTDELSGSTGVSPLASSTQIWICSHKEIGELKDMVIGPTNPAAATTVLQKDEEKEKAKEEDFVIPYWLVMFFNPSNNTLKIQFFSSVSIDAFNREQRQSKHSHSLSEDNTAVLASMSKNTSVVSPPTNILSTSMPLTRENTSSNLLSADQSKSLMSSPQTEMASKRQQQNLMNPLKVPPSSSPTPMSLFPSVVESPPHAIAGGGGLSTTPSLIPTAAVQPTLNIMNGIDTLSSSLDTFNNGKEICIHKYSPKREKAKIQISIAEIVRRVNQLILLNELDDLKSCSPLLLPPDDQSNNPSPNIASTTPSMNPTSGNSGGSGGNSSNSKQQQQLNLANKKINVKPTPKFYSPKEEDNNLYYLSGNIKKILPYQPGEFSCPLVHSMFLPLNDRLAPSVAIRGLTSAALHPFSVTNRKKMFVYRERGGNIFYMKLSEPVVNDSFPSNSTTPLQSPRQSPLQSPSTSPPKESYLSGGLPRSASIQSINAAQQHQFLVLEVYGIDLPTLEITTQLNQLLESRLASLTLSLISSLLLRNPMLKLTLQDVEFIKPPTSLPTSSVTIKLPYRISDYSLDPYLFLLFLKQNFLQFLTNLHLVSAQSPPSLGSMQTIHPPASSTPVITTPNSSSSSSVVVVASSGSGGLPPSLPVSVGKEDEQPPARNPLLSTSEILPNTSTFNPLSATTTTTTPAAAANNYEIKSNDYTFLYNFLSSNTSPQSSLSSIGNGIGFIVLSLLDQYSQVINSIPQTHVRKDNLTAEQRNLFIKDILKGVEIIENDLDSQQLLFPDQDPADAEQQQQQLQPPIWENKIQLKIWCKGSINVNLLIDKLVQSVNQALCEYTFETLLIPGTIPSLTVNTDYLEPSRQLFARGRALQAPSINEMKLNIQNLSTWATESFVSELNDMIIESNYKLPTTILFQNNVDFEDFITYNPIVKNLDENQDNSSNGSGSSNVHHNVIRNSNGISINLLNKNKYKFYIFAGKSISDPNQPISSTTTTNIQHQPVGIQVTSPTMNNSGGNTTDNNESLYTNEGLFYSHIKDHQLNSTLYRQCNLVASISSEHISIYTYNWSQSKLDYLSASLNRVQYWFILRRNLLNNILHQKMGLFNHVQPLNVNPFISSFFTEKLQNPIKFTFENIEPLTSQKPPKKGNPISNRATPSEDSKILLQSTSPRSKSKPNQQQQQVGGSTTLAPMSNSQPVGQFVNNSLINQPSNMTGTSAPTTATPTPTTTTTTTATTQSKKKTIYNSIPDFENLLKTHFPSPQIDIYYESKLPNIIDPVARYVGQVKKIANYVEKTSEAKRMFAQARSMFIDTDKTPSVAQLETIMKMSRLVHFRCVPFLYDNFKESQDQHQNAISPTLVGIVMAPKGTIDILPVLKYQSDGISSNSIHSPPLLANIITADASSSTSTSPSNNNNNVSPTTTSASSLPISANWKLVVMEGFISEYINYMEKVLHSNKIMITTSDPQSANNTPRDNNFGNNNSTNNNNNKQLKAYLQQNFKGGSLLIKIGFRELSVSCELFAIIQPNAVNRSSQSDSKPLTTLFAEEYGLFTHHLHLNSFVYDFHLRQLVLFLQGKQQQQQQQQQHKQLPPQYFIEMMYSMPKYYPKPPAHSFSHIYESTFSLPVPILPIELFNYVTQNVQAYNISNLNQCGVSPSIQFTVGPFIDPHSPNNTNIEYQWNVVVFCLNNNDLNSPKSDNNNDSNDDNSSNNQQQQQQHHNHYTIVDESKHQLKLQYFIIKTTNSTPFPRVDNLNHQNTSHNSNNNHQKSSIRSTNTNISNSPHHARSHSQFDINQINQAHNTVVQQPTTPNILIGSQASQSPSSFMLNSNQNNNNNNQHHHHQQQTNSSDFMSKSFRSMTMAEEVAKSKIYKIIIGASVNYQRDMLWLKLLKGNPYEPALSHQEFSHFMGFIKRRSLKSMDSSLVQPINLFSFMGNVWLGLSSHLVKTCGDRIRQLHNDPFHHLFILNPKADCLMLELVWNEKEKETDAFICRRDDQNISKELENELDEYELEHASQLVNTLCHYLWKQMLFSNK</sequence>
<feature type="region of interest" description="Disordered" evidence="2">
    <location>
        <begin position="3307"/>
        <end position="3329"/>
    </location>
</feature>
<feature type="compositionally biased region" description="Low complexity" evidence="2">
    <location>
        <begin position="3730"/>
        <end position="3739"/>
    </location>
</feature>
<feature type="region of interest" description="Disordered" evidence="2">
    <location>
        <begin position="3367"/>
        <end position="3387"/>
    </location>
</feature>
<keyword evidence="4" id="KW-1185">Reference proteome</keyword>
<reference evidence="3" key="1">
    <citation type="submission" date="2020-01" db="EMBL/GenBank/DDBJ databases">
        <title>Development of genomics and gene disruption for Polysphondylium violaceum indicates a role for the polyketide synthase stlB in stalk morphogenesis.</title>
        <authorList>
            <person name="Narita B."/>
            <person name="Kawabe Y."/>
            <person name="Kin K."/>
            <person name="Saito T."/>
            <person name="Gibbs R."/>
            <person name="Kuspa A."/>
            <person name="Muzny D."/>
            <person name="Queller D."/>
            <person name="Richards S."/>
            <person name="Strassman J."/>
            <person name="Sucgang R."/>
            <person name="Worley K."/>
            <person name="Schaap P."/>
        </authorList>
    </citation>
    <scope>NUCLEOTIDE SEQUENCE</scope>
    <source>
        <strain evidence="3">QSvi11</strain>
    </source>
</reference>
<feature type="compositionally biased region" description="Polar residues" evidence="2">
    <location>
        <begin position="3068"/>
        <end position="3118"/>
    </location>
</feature>
<dbReference type="GO" id="GO:0005777">
    <property type="term" value="C:peroxisome"/>
    <property type="evidence" value="ECO:0007669"/>
    <property type="project" value="InterPro"/>
</dbReference>
<feature type="compositionally biased region" description="Low complexity" evidence="2">
    <location>
        <begin position="3593"/>
        <end position="3619"/>
    </location>
</feature>
<accession>A0A8J4Q1L7</accession>
<feature type="compositionally biased region" description="Low complexity" evidence="2">
    <location>
        <begin position="1028"/>
        <end position="1049"/>
    </location>
</feature>
<comment type="caution">
    <text evidence="3">The sequence shown here is derived from an EMBL/GenBank/DDBJ whole genome shotgun (WGS) entry which is preliminary data.</text>
</comment>
<feature type="region of interest" description="Disordered" evidence="2">
    <location>
        <begin position="3593"/>
        <end position="3622"/>
    </location>
</feature>
<dbReference type="Proteomes" id="UP000695562">
    <property type="component" value="Unassembled WGS sequence"/>
</dbReference>
<feature type="region of interest" description="Disordered" evidence="2">
    <location>
        <begin position="3715"/>
        <end position="3751"/>
    </location>
</feature>
<feature type="coiled-coil region" evidence="1">
    <location>
        <begin position="3895"/>
        <end position="3922"/>
    </location>
</feature>
<evidence type="ECO:0000256" key="2">
    <source>
        <dbReference type="SAM" id="MobiDB-lite"/>
    </source>
</evidence>
<dbReference type="PANTHER" id="PTHR14918">
    <property type="entry name" value="KICSTOR COMPLEX PROTEIN SZT2"/>
    <property type="match status" value="1"/>
</dbReference>
<feature type="region of interest" description="Disordered" evidence="2">
    <location>
        <begin position="940"/>
        <end position="1049"/>
    </location>
</feature>
<feature type="compositionally biased region" description="Polar residues" evidence="2">
    <location>
        <begin position="2212"/>
        <end position="2222"/>
    </location>
</feature>
<feature type="compositionally biased region" description="Low complexity" evidence="2">
    <location>
        <begin position="1607"/>
        <end position="1624"/>
    </location>
</feature>
<feature type="region of interest" description="Disordered" evidence="2">
    <location>
        <begin position="3041"/>
        <end position="3141"/>
    </location>
</feature>
<feature type="compositionally biased region" description="Low complexity" evidence="2">
    <location>
        <begin position="2200"/>
        <end position="2211"/>
    </location>
</feature>
<evidence type="ECO:0000313" key="3">
    <source>
        <dbReference type="EMBL" id="KAF2077134.1"/>
    </source>
</evidence>
<feature type="region of interest" description="Disordered" evidence="2">
    <location>
        <begin position="3646"/>
        <end position="3691"/>
    </location>
</feature>
<feature type="region of interest" description="Disordered" evidence="2">
    <location>
        <begin position="2537"/>
        <end position="2572"/>
    </location>
</feature>
<feature type="compositionally biased region" description="Low complexity" evidence="2">
    <location>
        <begin position="3655"/>
        <end position="3683"/>
    </location>
</feature>
<feature type="compositionally biased region" description="Low complexity" evidence="2">
    <location>
        <begin position="981"/>
        <end position="993"/>
    </location>
</feature>
<feature type="region of interest" description="Disordered" evidence="2">
    <location>
        <begin position="1579"/>
        <end position="1625"/>
    </location>
</feature>
<feature type="region of interest" description="Disordered" evidence="2">
    <location>
        <begin position="2051"/>
        <end position="2071"/>
    </location>
</feature>